<dbReference type="RefSeq" id="WP_040070170.1">
    <property type="nucleotide sequence ID" value="NZ_JXDG01000054.1"/>
</dbReference>
<reference evidence="1 2" key="1">
    <citation type="submission" date="2015-01" db="EMBL/GenBank/DDBJ databases">
        <title>Complete genome of Pseudomonas batumici UCM B-321 producer of the batumin antibiotic with strong antistaphilococcal and potential anticancer activity.</title>
        <authorList>
            <person name="Klochko V.V."/>
            <person name="Zelena L.B."/>
            <person name="Elena K.A."/>
            <person name="Reva O.N."/>
        </authorList>
    </citation>
    <scope>NUCLEOTIDE SEQUENCE [LARGE SCALE GENOMIC DNA]</scope>
    <source>
        <strain evidence="1 2">UCM B-321</strain>
    </source>
</reference>
<comment type="caution">
    <text evidence="1">The sequence shown here is derived from an EMBL/GenBank/DDBJ whole genome shotgun (WGS) entry which is preliminary data.</text>
</comment>
<dbReference type="EMBL" id="JXDG01000054">
    <property type="protein sequence ID" value="KIH82329.1"/>
    <property type="molecule type" value="Genomic_DNA"/>
</dbReference>
<evidence type="ECO:0000313" key="1">
    <source>
        <dbReference type="EMBL" id="KIH82329.1"/>
    </source>
</evidence>
<proteinExistence type="predicted"/>
<dbReference type="STRING" id="226910.UCMB321_4005"/>
<dbReference type="Proteomes" id="UP000031535">
    <property type="component" value="Unassembled WGS sequence"/>
</dbReference>
<keyword evidence="2" id="KW-1185">Reference proteome</keyword>
<gene>
    <name evidence="1" type="ORF">UCMB321_4005</name>
</gene>
<dbReference type="OrthoDB" id="6877377at2"/>
<name>A0A0C2E8X7_9PSED</name>
<organism evidence="1 2">
    <name type="scientific">Pseudomonas batumici</name>
    <dbReference type="NCBI Taxonomy" id="226910"/>
    <lineage>
        <taxon>Bacteria</taxon>
        <taxon>Pseudomonadati</taxon>
        <taxon>Pseudomonadota</taxon>
        <taxon>Gammaproteobacteria</taxon>
        <taxon>Pseudomonadales</taxon>
        <taxon>Pseudomonadaceae</taxon>
        <taxon>Pseudomonas</taxon>
    </lineage>
</organism>
<dbReference type="PATRIC" id="fig|226910.6.peg.3999"/>
<accession>A0A0C2E8X7</accession>
<sequence>MNLQKRINRNLLGTAADLPTSTWPPEWRRRTGAGFSGADLIYVSSNDTQRRYVYLYGEAEAAIEFDLPIDLLLTAEGGYQVRFLYQPTQRASENPRVVAYFNAGVHFWTRELQTSTAHAAVAQPGDWLICDDSIDLNDANTQPKALLALQSGLFDPLAATDATTEPENDQQVAQEPGWPLGPGELHFSGKALGTEVSPEMAEGVSVFVHLKPLALSTNEPKPEFGGARARYWVEKGGRTYMPICRGGGTHVLTLPVTADCGWAGAGIYIGTSAYASFTDQSEAGQAGLQVIPTDPDADDEAQHIAKAWDIRNDADEDDLGVNGRTATLCFESVYHAAPYEALACIVGPYKLDITDHRQPDYWPSVEEGETIDLQVKVNYAVSGKPEPGVAVEWRHGSNLLETELTGEGGWAVFSYQPTADATVIAVVDSPYKPEADTQDFVVKTIPTRLWAQFELSVDGTEISPDDHWWILPGQSYQLTLKPRAGSVLIGQDLALAVDPAQSLQLEPTGARPLAAGGLTWRVTTAADASGAFALRLDCRRFKQPPILNGTTNKLPALTIDEAPDDRLDPMAAVATLTAVVPHYNGMLSTDEISVTWTGAAGSPAEGSHTTSPIEVGTIGEKTIPLPVSVIAFSLGKPVTVSYTVIRDGSSLPASDPLTLPVGVLPQSALEPSRPRILEAAQEGNGAELDVGTLTGNGTLRINSWPLIAAGQYVWLRLKGFKPDNLAYDVTLWEPPNKVSSDWVSAGFATNVAQNAYLRALKDGSTLTVEFKASFNQSTEESQATPFPPRTYTIRAVLDLRAPSIKQATGTAPTQQLNPVAAKDALTVVIPDYGVQPGDQVSVTWAGTAEEGSYVTTPQALPPNREIAIPIEVIAFNLGRSVTVSYTVTRNNNEPLPSDPLNLAVQTLAEDYLLGAKPKILQAANQGSGTELDLNSISANATCWVGIWPLIAPDQDVWLRLKGTKADGTVPYDLNIWAPPPRGPRTSPVWIDQGSYEVPAAYSYLKELKDGSTLTMEFKADLSKTTNEANAITFPLRTYTVKLELAGPTLDSVKDASNEEVEEGELTVSTTLKLSGLASEGQKVEIFDGSGAGAVSKGQTTADLTTGIWTHNITVVEGERRLYAKALYPVDGSVYSNVRKLKVVALVPPTLDSVKDDNNEEVQEGELTVSTRLKLSGQASKGQKVEIFDGSGAGAVSKGQATADRTNGIWTHDITVAEEACRLYAKSLYHSGGSVFSNVRKLTVVALVKPTIVSLKDANDKEVPADILNRYTVSTRLKLSGQASRGQKIEIVDGWYEDEVFKGQATANSVTGTWECTLTVAPASYSFFAKSLYHSGNPVYSTVRHVNVVPLVIPTLESVRGTGNQEVPDGEITFSTSLTLRGKASRKQTVEIFEGSGASAVPLDQATGDVLNGSWMQFVTLAEGPRRLYVKSLYHSGNPVYSNVRTLIVTVLVPPTLESVKDANGREVQDFGNTSSTTLKLSGKASKRCSVEIFEGTGNTAVSMGVATGNSVSGSWTITISIGRIAGGRRLYAKSLYHSGNPVYSNVRNVIFVP</sequence>
<protein>
    <submittedName>
        <fullName evidence="1">Uncharacterized protein</fullName>
    </submittedName>
</protein>
<evidence type="ECO:0000313" key="2">
    <source>
        <dbReference type="Proteomes" id="UP000031535"/>
    </source>
</evidence>